<evidence type="ECO:0000256" key="8">
    <source>
        <dbReference type="PROSITE-ProRule" id="PRU00221"/>
    </source>
</evidence>
<dbReference type="OrthoDB" id="1850764at2759"/>
<reference evidence="12 13" key="1">
    <citation type="journal article" date="2018" name="New Phytol.">
        <title>Comparative genomics and transcriptomics depict ericoid mycorrhizal fungi as versatile saprotrophs and plant mutualists.</title>
        <authorList>
            <person name="Martino E."/>
            <person name="Morin E."/>
            <person name="Grelet G.A."/>
            <person name="Kuo A."/>
            <person name="Kohler A."/>
            <person name="Daghino S."/>
            <person name="Barry K.W."/>
            <person name="Cichocki N."/>
            <person name="Clum A."/>
            <person name="Dockter R.B."/>
            <person name="Hainaut M."/>
            <person name="Kuo R.C."/>
            <person name="LaButti K."/>
            <person name="Lindahl B.D."/>
            <person name="Lindquist E.A."/>
            <person name="Lipzen A."/>
            <person name="Khouja H.R."/>
            <person name="Magnuson J."/>
            <person name="Murat C."/>
            <person name="Ohm R.A."/>
            <person name="Singer S.W."/>
            <person name="Spatafora J.W."/>
            <person name="Wang M."/>
            <person name="Veneault-Fourrey C."/>
            <person name="Henrissat B."/>
            <person name="Grigoriev I.V."/>
            <person name="Martin F.M."/>
            <person name="Perotto S."/>
        </authorList>
    </citation>
    <scope>NUCLEOTIDE SEQUENCE [LARGE SCALE GENOMIC DNA]</scope>
    <source>
        <strain evidence="12 13">ATCC 22711</strain>
    </source>
</reference>
<dbReference type="GO" id="GO:0051015">
    <property type="term" value="F:actin filament binding"/>
    <property type="evidence" value="ECO:0007669"/>
    <property type="project" value="TreeGrafter"/>
</dbReference>
<proteinExistence type="inferred from homology"/>
<dbReference type="InterPro" id="IPR001680">
    <property type="entry name" value="WD40_rpt"/>
</dbReference>
<dbReference type="PANTHER" id="PTHR10856:SF0">
    <property type="entry name" value="CORONIN"/>
    <property type="match status" value="1"/>
</dbReference>
<dbReference type="SMART" id="SM01167">
    <property type="entry name" value="DUF1900"/>
    <property type="match status" value="1"/>
</dbReference>
<comment type="similarity">
    <text evidence="1 9">Belongs to the WD repeat coronin family.</text>
</comment>
<feature type="region of interest" description="Disordered" evidence="10">
    <location>
        <begin position="408"/>
        <end position="450"/>
    </location>
</feature>
<dbReference type="InterPro" id="IPR019775">
    <property type="entry name" value="WD40_repeat_CS"/>
</dbReference>
<dbReference type="GO" id="GO:0030479">
    <property type="term" value="C:actin cortical patch"/>
    <property type="evidence" value="ECO:0007669"/>
    <property type="project" value="UniProtKB-ARBA"/>
</dbReference>
<feature type="repeat" description="WD" evidence="8">
    <location>
        <begin position="132"/>
        <end position="174"/>
    </location>
</feature>
<dbReference type="Proteomes" id="UP000241818">
    <property type="component" value="Unassembled WGS sequence"/>
</dbReference>
<evidence type="ECO:0000256" key="5">
    <source>
        <dbReference type="ARBA" id="ARBA00023054"/>
    </source>
</evidence>
<evidence type="ECO:0000256" key="4">
    <source>
        <dbReference type="ARBA" id="ARBA00022737"/>
    </source>
</evidence>
<dbReference type="FunFam" id="2.130.10.10:FF:000197">
    <property type="entry name" value="Coronin"/>
    <property type="match status" value="1"/>
</dbReference>
<dbReference type="PANTHER" id="PTHR10856">
    <property type="entry name" value="CORONIN"/>
    <property type="match status" value="1"/>
</dbReference>
<dbReference type="AlphaFoldDB" id="A0A2T3AVL0"/>
<feature type="compositionally biased region" description="Pro residues" evidence="10">
    <location>
        <begin position="414"/>
        <end position="429"/>
    </location>
</feature>
<dbReference type="STRING" id="857342.A0A2T3AVL0"/>
<evidence type="ECO:0000259" key="11">
    <source>
        <dbReference type="SMART" id="SM01166"/>
    </source>
</evidence>
<dbReference type="SUPFAM" id="SSF50978">
    <property type="entry name" value="WD40 repeat-like"/>
    <property type="match status" value="1"/>
</dbReference>
<keyword evidence="5" id="KW-0175">Coiled coil</keyword>
<feature type="compositionally biased region" description="Polar residues" evidence="10">
    <location>
        <begin position="527"/>
        <end position="536"/>
    </location>
</feature>
<comment type="subunit">
    <text evidence="7">Binds to F-actin.</text>
</comment>
<dbReference type="FunCoup" id="A0A2T3AVL0">
    <property type="interactions" value="336"/>
</dbReference>
<sequence length="614" mass="67062">MAGRFVRASKYRHVFGKPTRKESCYDNLHISRNAWDTNLVKVNPEYLAVNWEASGGGAFAVIPINEKGRLPEQIPLFRGHTAPVLDTDWNPFNDRVIASGSDDGKVFIWQVPQGFTLHHDDEFEDVAPVQRLQGHSRKVGQVLFNPAAENILASASGDYTIKLWDIGSGQSNLTLKHGDIVQSLSWNANGTLLVTTSRDKRLRIWDVRQERAAHEVQGHTGAKNSRVVWMGEHNRVVTTGFSKMSDRQMALWDVGNPKEPIGGFTVLDSISGVCMPFWDDGTNCLYLAGKGDGNIRYYEYENDKFEFLSEYKSGDPQRGIAFLPRRGINVHENEVMRAYKTVNDSYIEPIAFTVPRRAEVFQSDIYPPATGLKPAVSAAEWLSGKDGIPSKIDLGSIYEGNAPVEVPADYKPPASAPAPAPVPVKAPAPPKEDIQPTTSQRGPPPTLSEHKGSIAAMASKFQDDDAEDDDDDDTSSFEDISRPAQKSIPAEAKAETKASPTKTSPPKAAPVSQPAPRPVQPQPASSKPITIPTSSAIPAVGSTPSPSGTSSVEASLEQIKSLLETQMKTINAQSEKIVHLAREVDTLKTKVGAGTQDQSERIRQLELELEAARS</sequence>
<dbReference type="InterPro" id="IPR015943">
    <property type="entry name" value="WD40/YVTN_repeat-like_dom_sf"/>
</dbReference>
<dbReference type="PRINTS" id="PR00320">
    <property type="entry name" value="GPROTEINBRPT"/>
</dbReference>
<feature type="region of interest" description="Disordered" evidence="10">
    <location>
        <begin position="462"/>
        <end position="555"/>
    </location>
</feature>
<dbReference type="GeneID" id="36574026"/>
<keyword evidence="2" id="KW-0597">Phosphoprotein</keyword>
<dbReference type="InterPro" id="IPR020472">
    <property type="entry name" value="WD40_PAC1"/>
</dbReference>
<dbReference type="Pfam" id="PF08953">
    <property type="entry name" value="DUF1899"/>
    <property type="match status" value="1"/>
</dbReference>
<feature type="repeat" description="WD" evidence="8">
    <location>
        <begin position="174"/>
        <end position="215"/>
    </location>
</feature>
<feature type="domain" description="DUF1899" evidence="11">
    <location>
        <begin position="4"/>
        <end position="68"/>
    </location>
</feature>
<organism evidence="12 13">
    <name type="scientific">Amorphotheca resinae ATCC 22711</name>
    <dbReference type="NCBI Taxonomy" id="857342"/>
    <lineage>
        <taxon>Eukaryota</taxon>
        <taxon>Fungi</taxon>
        <taxon>Dikarya</taxon>
        <taxon>Ascomycota</taxon>
        <taxon>Pezizomycotina</taxon>
        <taxon>Leotiomycetes</taxon>
        <taxon>Helotiales</taxon>
        <taxon>Amorphothecaceae</taxon>
        <taxon>Amorphotheca</taxon>
    </lineage>
</organism>
<evidence type="ECO:0000313" key="12">
    <source>
        <dbReference type="EMBL" id="PSS12707.1"/>
    </source>
</evidence>
<keyword evidence="4 9" id="KW-0677">Repeat</keyword>
<evidence type="ECO:0000256" key="6">
    <source>
        <dbReference type="ARBA" id="ARBA00023203"/>
    </source>
</evidence>
<dbReference type="InterPro" id="IPR036322">
    <property type="entry name" value="WD40_repeat_dom_sf"/>
</dbReference>
<evidence type="ECO:0000256" key="7">
    <source>
        <dbReference type="ARBA" id="ARBA00062568"/>
    </source>
</evidence>
<evidence type="ECO:0000256" key="2">
    <source>
        <dbReference type="ARBA" id="ARBA00022553"/>
    </source>
</evidence>
<protein>
    <recommendedName>
        <fullName evidence="9">Coronin</fullName>
    </recommendedName>
</protein>
<dbReference type="Pfam" id="PF00400">
    <property type="entry name" value="WD40"/>
    <property type="match status" value="3"/>
</dbReference>
<evidence type="ECO:0000256" key="9">
    <source>
        <dbReference type="RuleBase" id="RU280818"/>
    </source>
</evidence>
<dbReference type="InParanoid" id="A0A2T3AVL0"/>
<gene>
    <name evidence="12" type="ORF">M430DRAFT_30354</name>
</gene>
<evidence type="ECO:0000256" key="1">
    <source>
        <dbReference type="ARBA" id="ARBA00009482"/>
    </source>
</evidence>
<evidence type="ECO:0000313" key="13">
    <source>
        <dbReference type="Proteomes" id="UP000241818"/>
    </source>
</evidence>
<dbReference type="PROSITE" id="PS50082">
    <property type="entry name" value="WD_REPEATS_2"/>
    <property type="match status" value="3"/>
</dbReference>
<accession>A0A2T3AVL0</accession>
<evidence type="ECO:0000256" key="10">
    <source>
        <dbReference type="SAM" id="MobiDB-lite"/>
    </source>
</evidence>
<evidence type="ECO:0000256" key="3">
    <source>
        <dbReference type="ARBA" id="ARBA00022574"/>
    </source>
</evidence>
<dbReference type="PROSITE" id="PS00678">
    <property type="entry name" value="WD_REPEATS_1"/>
    <property type="match status" value="2"/>
</dbReference>
<keyword evidence="3 8" id="KW-0853">WD repeat</keyword>
<feature type="compositionally biased region" description="Low complexity" evidence="10">
    <location>
        <begin position="540"/>
        <end position="552"/>
    </location>
</feature>
<dbReference type="SMART" id="SM01166">
    <property type="entry name" value="DUF1899"/>
    <property type="match status" value="1"/>
</dbReference>
<dbReference type="EMBL" id="KZ679015">
    <property type="protein sequence ID" value="PSS12707.1"/>
    <property type="molecule type" value="Genomic_DNA"/>
</dbReference>
<dbReference type="PROSITE" id="PS50294">
    <property type="entry name" value="WD_REPEATS_REGION"/>
    <property type="match status" value="3"/>
</dbReference>
<dbReference type="RefSeq" id="XP_024718705.1">
    <property type="nucleotide sequence ID" value="XM_024865945.1"/>
</dbReference>
<dbReference type="SMART" id="SM00320">
    <property type="entry name" value="WD40"/>
    <property type="match status" value="4"/>
</dbReference>
<dbReference type="Pfam" id="PF16300">
    <property type="entry name" value="WD40_4"/>
    <property type="match status" value="1"/>
</dbReference>
<keyword evidence="6" id="KW-0009">Actin-binding</keyword>
<dbReference type="InterPro" id="IPR015048">
    <property type="entry name" value="DUF1899"/>
</dbReference>
<feature type="repeat" description="WD" evidence="8">
    <location>
        <begin position="77"/>
        <end position="119"/>
    </location>
</feature>
<dbReference type="InterPro" id="IPR015505">
    <property type="entry name" value="Coronin"/>
</dbReference>
<dbReference type="Gene3D" id="2.130.10.10">
    <property type="entry name" value="YVTN repeat-like/Quinoprotein amine dehydrogenase"/>
    <property type="match status" value="1"/>
</dbReference>
<keyword evidence="13" id="KW-1185">Reference proteome</keyword>
<feature type="compositionally biased region" description="Acidic residues" evidence="10">
    <location>
        <begin position="464"/>
        <end position="476"/>
    </location>
</feature>
<name>A0A2T3AVL0_AMORE</name>
<dbReference type="GO" id="GO:0007015">
    <property type="term" value="P:actin filament organization"/>
    <property type="evidence" value="ECO:0007669"/>
    <property type="project" value="TreeGrafter"/>
</dbReference>